<dbReference type="Proteomes" id="UP000305675">
    <property type="component" value="Unassembled WGS sequence"/>
</dbReference>
<dbReference type="OrthoDB" id="5734775at2"/>
<sequence>MKLASILAALVAGGISFGSVAAELNIPLSFEFVAVNGEEVESNFFSHKDELEVGLGQHTVALVYKDLIEERYGDGHQKVTSAPFLLHINVDADTTYTIRPSERITEVKQAKAFADKPTLTISRADGKTADYRVEMTSIKQESLFETLTKGVSPEQEQKMQVIAATNPNAAPAATAAVTTSAVAASAPSKTSVDLSNDTQLNPNAMLKYWWQQADEKTRKEFMSWAIQNM</sequence>
<organism evidence="4 5">
    <name type="scientific">Ferrimonas aestuarii</name>
    <dbReference type="NCBI Taxonomy" id="2569539"/>
    <lineage>
        <taxon>Bacteria</taxon>
        <taxon>Pseudomonadati</taxon>
        <taxon>Pseudomonadota</taxon>
        <taxon>Gammaproteobacteria</taxon>
        <taxon>Alteromonadales</taxon>
        <taxon>Ferrimonadaceae</taxon>
        <taxon>Ferrimonas</taxon>
    </lineage>
</organism>
<evidence type="ECO:0000313" key="5">
    <source>
        <dbReference type="Proteomes" id="UP000305675"/>
    </source>
</evidence>
<dbReference type="AlphaFoldDB" id="A0A4U1BXV4"/>
<proteinExistence type="inferred from homology"/>
<gene>
    <name evidence="4" type="ORF">FCL42_02120</name>
</gene>
<evidence type="ECO:0000313" key="4">
    <source>
        <dbReference type="EMBL" id="TKB58565.1"/>
    </source>
</evidence>
<dbReference type="Pfam" id="PF09829">
    <property type="entry name" value="DUF2057"/>
    <property type="match status" value="1"/>
</dbReference>
<evidence type="ECO:0000256" key="2">
    <source>
        <dbReference type="ARBA" id="ARBA00022729"/>
    </source>
</evidence>
<keyword evidence="2 3" id="KW-0732">Signal</keyword>
<dbReference type="PANTHER" id="PTHR38108:SF1">
    <property type="entry name" value="UPF0319 PROTEIN YCCT"/>
    <property type="match status" value="1"/>
</dbReference>
<feature type="signal peptide" evidence="3">
    <location>
        <begin position="1"/>
        <end position="21"/>
    </location>
</feature>
<reference evidence="4 5" key="1">
    <citation type="submission" date="2019-04" db="EMBL/GenBank/DDBJ databases">
        <authorList>
            <person name="Hwang J.C."/>
        </authorList>
    </citation>
    <scope>NUCLEOTIDE SEQUENCE [LARGE SCALE GENOMIC DNA]</scope>
    <source>
        <strain evidence="4 5">IMCC35002</strain>
    </source>
</reference>
<evidence type="ECO:0000256" key="3">
    <source>
        <dbReference type="SAM" id="SignalP"/>
    </source>
</evidence>
<accession>A0A4U1BXV4</accession>
<keyword evidence="5" id="KW-1185">Reference proteome</keyword>
<comment type="caution">
    <text evidence="4">The sequence shown here is derived from an EMBL/GenBank/DDBJ whole genome shotgun (WGS) entry which is preliminary data.</text>
</comment>
<name>A0A4U1BXV4_9GAMM</name>
<protein>
    <submittedName>
        <fullName evidence="4">DUF2057 domain-containing protein</fullName>
    </submittedName>
</protein>
<dbReference type="InterPro" id="IPR018635">
    <property type="entry name" value="UPF0319"/>
</dbReference>
<evidence type="ECO:0000256" key="1">
    <source>
        <dbReference type="ARBA" id="ARBA00008490"/>
    </source>
</evidence>
<dbReference type="PANTHER" id="PTHR38108">
    <property type="entry name" value="UPF0319 PROTEIN YCCT"/>
    <property type="match status" value="1"/>
</dbReference>
<dbReference type="EMBL" id="SWCJ01000001">
    <property type="protein sequence ID" value="TKB58565.1"/>
    <property type="molecule type" value="Genomic_DNA"/>
</dbReference>
<dbReference type="RefSeq" id="WP_136861713.1">
    <property type="nucleotide sequence ID" value="NZ_SWCJ01000001.1"/>
</dbReference>
<comment type="similarity">
    <text evidence="1">Belongs to the UPF0319 family.</text>
</comment>
<feature type="chain" id="PRO_5020269174" evidence="3">
    <location>
        <begin position="22"/>
        <end position="229"/>
    </location>
</feature>